<dbReference type="GO" id="GO:0005886">
    <property type="term" value="C:plasma membrane"/>
    <property type="evidence" value="ECO:0007669"/>
    <property type="project" value="UniProtKB-SubCell"/>
</dbReference>
<dbReference type="KEGG" id="cts:Ctha_1453"/>
<keyword evidence="5 6" id="KW-0472">Membrane</keyword>
<evidence type="ECO:0000256" key="2">
    <source>
        <dbReference type="ARBA" id="ARBA00022475"/>
    </source>
</evidence>
<dbReference type="Pfam" id="PF03176">
    <property type="entry name" value="MMPL"/>
    <property type="match status" value="1"/>
</dbReference>
<dbReference type="Proteomes" id="UP000001208">
    <property type="component" value="Chromosome"/>
</dbReference>
<evidence type="ECO:0000313" key="9">
    <source>
        <dbReference type="Proteomes" id="UP000001208"/>
    </source>
</evidence>
<evidence type="ECO:0000259" key="7">
    <source>
        <dbReference type="Pfam" id="PF03176"/>
    </source>
</evidence>
<protein>
    <submittedName>
        <fullName evidence="8">Exporter of the RND superfamily protein-like protein</fullName>
    </submittedName>
</protein>
<dbReference type="SUPFAM" id="SSF82866">
    <property type="entry name" value="Multidrug efflux transporter AcrB transmembrane domain"/>
    <property type="match status" value="1"/>
</dbReference>
<evidence type="ECO:0000313" key="8">
    <source>
        <dbReference type="EMBL" id="ACF13912.1"/>
    </source>
</evidence>
<dbReference type="HOGENOM" id="CLU_060248_0_0_10"/>
<dbReference type="InterPro" id="IPR004869">
    <property type="entry name" value="MMPL_dom"/>
</dbReference>
<reference evidence="8 9" key="1">
    <citation type="submission" date="2008-06" db="EMBL/GenBank/DDBJ databases">
        <title>Complete sequence of Chloroherpeton thalassium ATCC 35110.</title>
        <authorList>
            <consortium name="US DOE Joint Genome Institute"/>
            <person name="Lucas S."/>
            <person name="Copeland A."/>
            <person name="Lapidus A."/>
            <person name="Glavina del Rio T."/>
            <person name="Dalin E."/>
            <person name="Tice H."/>
            <person name="Bruce D."/>
            <person name="Goodwin L."/>
            <person name="Pitluck S."/>
            <person name="Schmutz J."/>
            <person name="Larimer F."/>
            <person name="Land M."/>
            <person name="Hauser L."/>
            <person name="Kyrpides N."/>
            <person name="Mikhailova N."/>
            <person name="Liu Z."/>
            <person name="Li T."/>
            <person name="Zhao F."/>
            <person name="Overmann J."/>
            <person name="Bryant D.A."/>
            <person name="Richardson P."/>
        </authorList>
    </citation>
    <scope>NUCLEOTIDE SEQUENCE [LARGE SCALE GENOMIC DNA]</scope>
    <source>
        <strain evidence="9">ATCC 35110 / GB-78</strain>
    </source>
</reference>
<dbReference type="AlphaFoldDB" id="B3QRV9"/>
<dbReference type="eggNOG" id="COG1033">
    <property type="taxonomic scope" value="Bacteria"/>
</dbReference>
<keyword evidence="2" id="KW-1003">Cell membrane</keyword>
<sequence length="332" mass="37027">MVTKKPKTVIASLLAVTLIVSLGIFNLSVNTNPAKMYPEGHPARVSSMLISKARLGGFFPLSIVVEGDIKDPELMKKIDAVERQIKQMPEVGATQSIAKVTRQIGRALFSKNEPLYNEIPNSYEAISQYFELYMMSGDPDDLEKMVDFNFEKAMILVRFKDMNTPILRKCVKEIKAMVKDIPEVKYVGGNADIFSEMDKRIVDGQFKSLGMSLVAVFIILALAFGTRSVEGAFLQIIPLIMAILILFGVMGFAGIELNFTTALLSSIMIGVGVDYTIHLVWRYREERREGLQAAEAMQKTIHTSGRGIILNAVSVLRRLFFQHSFPCAFSAR</sequence>
<dbReference type="InterPro" id="IPR050545">
    <property type="entry name" value="Mycobact_MmpL"/>
</dbReference>
<dbReference type="PANTHER" id="PTHR33406">
    <property type="entry name" value="MEMBRANE PROTEIN MJ1562-RELATED"/>
    <property type="match status" value="1"/>
</dbReference>
<evidence type="ECO:0000256" key="4">
    <source>
        <dbReference type="ARBA" id="ARBA00022989"/>
    </source>
</evidence>
<keyword evidence="9" id="KW-1185">Reference proteome</keyword>
<evidence type="ECO:0000256" key="6">
    <source>
        <dbReference type="SAM" id="Phobius"/>
    </source>
</evidence>
<accession>B3QRV9</accession>
<dbReference type="EMBL" id="CP001100">
    <property type="protein sequence ID" value="ACF13912.1"/>
    <property type="molecule type" value="Genomic_DNA"/>
</dbReference>
<evidence type="ECO:0000256" key="3">
    <source>
        <dbReference type="ARBA" id="ARBA00022692"/>
    </source>
</evidence>
<organism evidence="8 9">
    <name type="scientific">Chloroherpeton thalassium (strain ATCC 35110 / GB-78)</name>
    <dbReference type="NCBI Taxonomy" id="517418"/>
    <lineage>
        <taxon>Bacteria</taxon>
        <taxon>Pseudomonadati</taxon>
        <taxon>Chlorobiota</taxon>
        <taxon>Chlorobiia</taxon>
        <taxon>Chlorobiales</taxon>
        <taxon>Chloroherpetonaceae</taxon>
        <taxon>Chloroherpeton</taxon>
    </lineage>
</organism>
<feature type="transmembrane region" description="Helical" evidence="6">
    <location>
        <begin position="206"/>
        <end position="225"/>
    </location>
</feature>
<feature type="transmembrane region" description="Helical" evidence="6">
    <location>
        <begin position="232"/>
        <end position="255"/>
    </location>
</feature>
<proteinExistence type="predicted"/>
<feature type="domain" description="Membrane transport protein MMPL" evidence="7">
    <location>
        <begin position="74"/>
        <end position="313"/>
    </location>
</feature>
<gene>
    <name evidence="8" type="ordered locus">Ctha_1453</name>
</gene>
<name>B3QRV9_CHLT3</name>
<dbReference type="STRING" id="517418.Ctha_1453"/>
<keyword evidence="3 6" id="KW-0812">Transmembrane</keyword>
<dbReference type="Gene3D" id="1.20.1640.10">
    <property type="entry name" value="Multidrug efflux transporter AcrB transmembrane domain"/>
    <property type="match status" value="1"/>
</dbReference>
<keyword evidence="4 6" id="KW-1133">Transmembrane helix</keyword>
<feature type="transmembrane region" description="Helical" evidence="6">
    <location>
        <begin position="261"/>
        <end position="281"/>
    </location>
</feature>
<comment type="subcellular location">
    <subcellularLocation>
        <location evidence="1">Cell membrane</location>
        <topology evidence="1">Multi-pass membrane protein</topology>
    </subcellularLocation>
</comment>
<evidence type="ECO:0000256" key="5">
    <source>
        <dbReference type="ARBA" id="ARBA00023136"/>
    </source>
</evidence>
<dbReference type="PANTHER" id="PTHR33406:SF13">
    <property type="entry name" value="MEMBRANE PROTEIN YDFJ"/>
    <property type="match status" value="1"/>
</dbReference>
<evidence type="ECO:0000256" key="1">
    <source>
        <dbReference type="ARBA" id="ARBA00004651"/>
    </source>
</evidence>